<sequence length="120" mass="13480">MSVSQAIVVVKGQSPMDLVRMATRAGMEIMYQFDPSRSAYAGVAEHKQFAADFTEWAETGYEQNLYIAEDSDMLVEIELFCNMEGAPTNFIDGESETLILVIGPFDSDRIKYFTQNCTKI</sequence>
<dbReference type="Proteomes" id="UP000223891">
    <property type="component" value="Segment"/>
</dbReference>
<keyword evidence="2" id="KW-1185">Reference proteome</keyword>
<accession>A0A1L2CUR7</accession>
<reference evidence="2" key="1">
    <citation type="submission" date="2016-01" db="EMBL/GenBank/DDBJ databases">
        <title>Isolation and Characterization of Enterobacteria phage CBB.</title>
        <authorList>
            <person name="Buttimer C.T.H."/>
            <person name="Hendrix H."/>
            <person name="Alexandre H."/>
            <person name="O'Mahony J."/>
            <person name="Lavigne R."/>
            <person name="Coffey A."/>
        </authorList>
    </citation>
    <scope>NUCLEOTIDE SEQUENCE [LARGE SCALE GENOMIC DNA]</scope>
</reference>
<evidence type="ECO:0000313" key="1">
    <source>
        <dbReference type="EMBL" id="AMM43765.1"/>
    </source>
</evidence>
<organism evidence="1 2">
    <name type="scientific">Pectobacterium phage vB_PcaM_CBB</name>
    <dbReference type="NCBI Taxonomy" id="2772511"/>
    <lineage>
        <taxon>Viruses</taxon>
        <taxon>Duplodnaviria</taxon>
        <taxon>Heunggongvirae</taxon>
        <taxon>Uroviricota</taxon>
        <taxon>Caudoviricetes</taxon>
        <taxon>Mimasvirus</taxon>
        <taxon>Mimasvirus CBB</taxon>
    </lineage>
</organism>
<evidence type="ECO:0000313" key="2">
    <source>
        <dbReference type="Proteomes" id="UP000223891"/>
    </source>
</evidence>
<name>A0A1L2CUR7_9CAUD</name>
<protein>
    <submittedName>
        <fullName evidence="1">Uncharacterized protein</fullName>
    </submittedName>
</protein>
<proteinExistence type="predicted"/>
<dbReference type="EMBL" id="KU574722">
    <property type="protein sequence ID" value="AMM43765.1"/>
    <property type="molecule type" value="Genomic_DNA"/>
</dbReference>
<gene>
    <name evidence="1" type="ORF">CBB_200</name>
</gene>